<feature type="domain" description="NB-ARC" evidence="5">
    <location>
        <begin position="165"/>
        <end position="338"/>
    </location>
</feature>
<evidence type="ECO:0000313" key="9">
    <source>
        <dbReference type="Proteomes" id="UP000242715"/>
    </source>
</evidence>
<dbReference type="Gene3D" id="1.20.5.4130">
    <property type="match status" value="1"/>
</dbReference>
<keyword evidence="2" id="KW-0547">Nucleotide-binding</keyword>
<dbReference type="SUPFAM" id="SSF52540">
    <property type="entry name" value="P-loop containing nucleoside triphosphate hydrolases"/>
    <property type="match status" value="1"/>
</dbReference>
<reference evidence="9" key="1">
    <citation type="journal article" date="2017" name="Front. Plant Sci.">
        <title>Climate Clever Clovers: New Paradigm to Reduce the Environmental Footprint of Ruminants by Breeding Low Methanogenic Forages Utilizing Haplotype Variation.</title>
        <authorList>
            <person name="Kaur P."/>
            <person name="Appels R."/>
            <person name="Bayer P.E."/>
            <person name="Keeble-Gagnere G."/>
            <person name="Wang J."/>
            <person name="Hirakawa H."/>
            <person name="Shirasawa K."/>
            <person name="Vercoe P."/>
            <person name="Stefanova K."/>
            <person name="Durmic Z."/>
            <person name="Nichols P."/>
            <person name="Revell C."/>
            <person name="Isobe S.N."/>
            <person name="Edwards D."/>
            <person name="Erskine W."/>
        </authorList>
    </citation>
    <scope>NUCLEOTIDE SEQUENCE [LARGE SCALE GENOMIC DNA]</scope>
    <source>
        <strain evidence="9">cv. Daliak</strain>
    </source>
</reference>
<evidence type="ECO:0000256" key="3">
    <source>
        <dbReference type="ARBA" id="ARBA00022821"/>
    </source>
</evidence>
<accession>A0A2Z6N746</accession>
<dbReference type="GO" id="GO:0005524">
    <property type="term" value="F:ATP binding"/>
    <property type="evidence" value="ECO:0007669"/>
    <property type="project" value="UniProtKB-KW"/>
</dbReference>
<keyword evidence="1" id="KW-0677">Repeat</keyword>
<evidence type="ECO:0000259" key="6">
    <source>
        <dbReference type="Pfam" id="PF18052"/>
    </source>
</evidence>
<dbReference type="InterPro" id="IPR002182">
    <property type="entry name" value="NB-ARC"/>
</dbReference>
<dbReference type="PANTHER" id="PTHR36766:SF70">
    <property type="entry name" value="DISEASE RESISTANCE PROTEIN RGA4"/>
    <property type="match status" value="1"/>
</dbReference>
<dbReference type="InterPro" id="IPR042197">
    <property type="entry name" value="Apaf_helical"/>
</dbReference>
<dbReference type="Gene3D" id="3.40.50.300">
    <property type="entry name" value="P-loop containing nucleotide triphosphate hydrolases"/>
    <property type="match status" value="1"/>
</dbReference>
<gene>
    <name evidence="8" type="ORF">TSUD_276570</name>
</gene>
<dbReference type="Pfam" id="PF23559">
    <property type="entry name" value="WHD_DRP"/>
    <property type="match status" value="1"/>
</dbReference>
<dbReference type="Proteomes" id="UP000242715">
    <property type="component" value="Unassembled WGS sequence"/>
</dbReference>
<dbReference type="Pfam" id="PF00931">
    <property type="entry name" value="NB-ARC"/>
    <property type="match status" value="1"/>
</dbReference>
<dbReference type="Pfam" id="PF18052">
    <property type="entry name" value="Rx_N"/>
    <property type="match status" value="1"/>
</dbReference>
<keyword evidence="3" id="KW-0611">Plant defense</keyword>
<dbReference type="Gene3D" id="1.10.8.430">
    <property type="entry name" value="Helical domain of apoptotic protease-activating factors"/>
    <property type="match status" value="1"/>
</dbReference>
<feature type="domain" description="Disease resistance N-terminal" evidence="6">
    <location>
        <begin position="11"/>
        <end position="98"/>
    </location>
</feature>
<evidence type="ECO:0000256" key="4">
    <source>
        <dbReference type="ARBA" id="ARBA00022840"/>
    </source>
</evidence>
<evidence type="ECO:0000256" key="1">
    <source>
        <dbReference type="ARBA" id="ARBA00022737"/>
    </source>
</evidence>
<dbReference type="InterPro" id="IPR041118">
    <property type="entry name" value="Rx_N"/>
</dbReference>
<dbReference type="OrthoDB" id="2018467at2759"/>
<dbReference type="InterPro" id="IPR058922">
    <property type="entry name" value="WHD_DRP"/>
</dbReference>
<sequence>MAQFELIPYSVVESLENNLYRLASSDFGRIPGVVNELRKLHNTIVRIRAVFLDANEIPKRYSSTSVWLRNLKYQLLVADDFFDEIATESLQLKRLDCGKVCGFFSCKNGFVFRIQIARKIEEIRKMFQDPLKKMKFNLDPPVSESMIYRKKTHSYCSPTDIIGREDEIREILRMLRQPDGTHNVSLIGVVGIGGIGKTAVSRMVYNDRQVNDFFQFRMWVDVSDDFDVKIIAKTIINLLGSWSNPEESLEILQNGLRERLDGKRYLLVLDNIWNESQEKWTQLKPYLMCGAQGRKILLTTCSTKVTEVMEISSLIHLKSLTEEDSWSLFKSLVFREDDNHPILIHSLEPVRKKIVKKCRGVPLAIQTVARFLYFKRTESDWIEFLEGDFWKRGEQIDDFNIISSLEFSYQHLSAHQLQQCFAYCSIYLTGQEIEKNELIQLWMAQDYLKYLSGGQEMEDIGNEFVNALLNIGGSWQ</sequence>
<dbReference type="InterPro" id="IPR027417">
    <property type="entry name" value="P-loop_NTPase"/>
</dbReference>
<evidence type="ECO:0000259" key="5">
    <source>
        <dbReference type="Pfam" id="PF00931"/>
    </source>
</evidence>
<evidence type="ECO:0000313" key="8">
    <source>
        <dbReference type="EMBL" id="GAU39616.1"/>
    </source>
</evidence>
<keyword evidence="4" id="KW-0067">ATP-binding</keyword>
<dbReference type="PRINTS" id="PR00364">
    <property type="entry name" value="DISEASERSIST"/>
</dbReference>
<dbReference type="GO" id="GO:0043531">
    <property type="term" value="F:ADP binding"/>
    <property type="evidence" value="ECO:0007669"/>
    <property type="project" value="InterPro"/>
</dbReference>
<name>A0A2Z6N746_TRISU</name>
<keyword evidence="9" id="KW-1185">Reference proteome</keyword>
<feature type="domain" description="Disease resistance protein winged helix" evidence="7">
    <location>
        <begin position="426"/>
        <end position="470"/>
    </location>
</feature>
<dbReference type="PANTHER" id="PTHR36766">
    <property type="entry name" value="PLANT BROAD-SPECTRUM MILDEW RESISTANCE PROTEIN RPW8"/>
    <property type="match status" value="1"/>
</dbReference>
<evidence type="ECO:0000259" key="7">
    <source>
        <dbReference type="Pfam" id="PF23559"/>
    </source>
</evidence>
<dbReference type="AlphaFoldDB" id="A0A2Z6N746"/>
<proteinExistence type="predicted"/>
<dbReference type="GO" id="GO:0006952">
    <property type="term" value="P:defense response"/>
    <property type="evidence" value="ECO:0007669"/>
    <property type="project" value="UniProtKB-KW"/>
</dbReference>
<organism evidence="8 9">
    <name type="scientific">Trifolium subterraneum</name>
    <name type="common">Subterranean clover</name>
    <dbReference type="NCBI Taxonomy" id="3900"/>
    <lineage>
        <taxon>Eukaryota</taxon>
        <taxon>Viridiplantae</taxon>
        <taxon>Streptophyta</taxon>
        <taxon>Embryophyta</taxon>
        <taxon>Tracheophyta</taxon>
        <taxon>Spermatophyta</taxon>
        <taxon>Magnoliopsida</taxon>
        <taxon>eudicotyledons</taxon>
        <taxon>Gunneridae</taxon>
        <taxon>Pentapetalae</taxon>
        <taxon>rosids</taxon>
        <taxon>fabids</taxon>
        <taxon>Fabales</taxon>
        <taxon>Fabaceae</taxon>
        <taxon>Papilionoideae</taxon>
        <taxon>50 kb inversion clade</taxon>
        <taxon>NPAAA clade</taxon>
        <taxon>Hologalegina</taxon>
        <taxon>IRL clade</taxon>
        <taxon>Trifolieae</taxon>
        <taxon>Trifolium</taxon>
    </lineage>
</organism>
<evidence type="ECO:0008006" key="10">
    <source>
        <dbReference type="Google" id="ProtNLM"/>
    </source>
</evidence>
<protein>
    <recommendedName>
        <fullName evidence="10">NB-ARC domain-containing protein</fullName>
    </recommendedName>
</protein>
<dbReference type="EMBL" id="DF973769">
    <property type="protein sequence ID" value="GAU39616.1"/>
    <property type="molecule type" value="Genomic_DNA"/>
</dbReference>
<evidence type="ECO:0000256" key="2">
    <source>
        <dbReference type="ARBA" id="ARBA00022741"/>
    </source>
</evidence>